<keyword evidence="3" id="KW-1185">Reference proteome</keyword>
<feature type="transmembrane region" description="Helical" evidence="1">
    <location>
        <begin position="43"/>
        <end position="63"/>
    </location>
</feature>
<organism evidence="2 3">
    <name type="scientific">Acaryochloris thomasi RCC1774</name>
    <dbReference type="NCBI Taxonomy" id="1764569"/>
    <lineage>
        <taxon>Bacteria</taxon>
        <taxon>Bacillati</taxon>
        <taxon>Cyanobacteriota</taxon>
        <taxon>Cyanophyceae</taxon>
        <taxon>Acaryochloridales</taxon>
        <taxon>Acaryochloridaceae</taxon>
        <taxon>Acaryochloris</taxon>
        <taxon>Acaryochloris thomasi</taxon>
    </lineage>
</organism>
<evidence type="ECO:0000313" key="2">
    <source>
        <dbReference type="EMBL" id="PZD71097.1"/>
    </source>
</evidence>
<feature type="transmembrane region" description="Helical" evidence="1">
    <location>
        <begin position="98"/>
        <end position="126"/>
    </location>
</feature>
<reference evidence="2 3" key="1">
    <citation type="journal article" date="2018" name="Sci. Rep.">
        <title>A novel species of the marine cyanobacterium Acaryochloris with a unique pigment content and lifestyle.</title>
        <authorList>
            <person name="Partensky F."/>
            <person name="Six C."/>
            <person name="Ratin M."/>
            <person name="Garczarek L."/>
            <person name="Vaulot D."/>
            <person name="Probert I."/>
            <person name="Calteau A."/>
            <person name="Gourvil P."/>
            <person name="Marie D."/>
            <person name="Grebert T."/>
            <person name="Bouchier C."/>
            <person name="Le Panse S."/>
            <person name="Gachenot M."/>
            <person name="Rodriguez F."/>
            <person name="Garrido J.L."/>
        </authorList>
    </citation>
    <scope>NUCLEOTIDE SEQUENCE [LARGE SCALE GENOMIC DNA]</scope>
    <source>
        <strain evidence="2 3">RCC1774</strain>
    </source>
</reference>
<feature type="transmembrane region" description="Helical" evidence="1">
    <location>
        <begin position="150"/>
        <end position="179"/>
    </location>
</feature>
<keyword evidence="1" id="KW-1133">Transmembrane helix</keyword>
<keyword evidence="1" id="KW-0472">Membrane</keyword>
<name>A0A2W1JQA4_9CYAN</name>
<feature type="transmembrane region" description="Helical" evidence="1">
    <location>
        <begin position="69"/>
        <end position="86"/>
    </location>
</feature>
<keyword evidence="1" id="KW-0812">Transmembrane</keyword>
<dbReference type="AlphaFoldDB" id="A0A2W1JQA4"/>
<sequence length="202" mass="22746">MMVETAFLASTTALIWLINYYIPTGPLLRMFFPIPVALAYLRWGKRAAWMTAFVTSLLVSVLMGPPRSIQFLMPYGVVGVLLGGLWRRRAPWSISMGWGVLTMAAGLFFQVGVVSLLVGTNLWLYLNRQVLGFLDWLFIKLGLLIQPDIIVVQIGAVGLVFLNATLYLLLVHLVAWLLLERLGNSIPDPPKWLQILLDYQEE</sequence>
<dbReference type="PANTHER" id="PTHR37185:SF3">
    <property type="entry name" value="MEMBRANE PROTEIN"/>
    <property type="match status" value="1"/>
</dbReference>
<dbReference type="PANTHER" id="PTHR37185">
    <property type="entry name" value="MEMBRANE PROTEIN"/>
    <property type="match status" value="1"/>
</dbReference>
<evidence type="ECO:0000256" key="1">
    <source>
        <dbReference type="SAM" id="Phobius"/>
    </source>
</evidence>
<accession>A0A2W1JQA4</accession>
<dbReference type="EMBL" id="PQWO01000022">
    <property type="protein sequence ID" value="PZD71097.1"/>
    <property type="molecule type" value="Genomic_DNA"/>
</dbReference>
<gene>
    <name evidence="2" type="ORF">C1752_08300</name>
</gene>
<comment type="caution">
    <text evidence="2">The sequence shown here is derived from an EMBL/GenBank/DDBJ whole genome shotgun (WGS) entry which is preliminary data.</text>
</comment>
<dbReference type="InterPro" id="IPR018710">
    <property type="entry name" value="DUF2232"/>
</dbReference>
<evidence type="ECO:0008006" key="4">
    <source>
        <dbReference type="Google" id="ProtNLM"/>
    </source>
</evidence>
<dbReference type="Pfam" id="PF09991">
    <property type="entry name" value="DUF2232"/>
    <property type="match status" value="1"/>
</dbReference>
<proteinExistence type="predicted"/>
<dbReference type="Proteomes" id="UP000248857">
    <property type="component" value="Unassembled WGS sequence"/>
</dbReference>
<protein>
    <recommendedName>
        <fullName evidence="4">DUF2232 domain-containing protein</fullName>
    </recommendedName>
</protein>
<evidence type="ECO:0000313" key="3">
    <source>
        <dbReference type="Proteomes" id="UP000248857"/>
    </source>
</evidence>